<dbReference type="Proteomes" id="UP000233469">
    <property type="component" value="Unassembled WGS sequence"/>
</dbReference>
<evidence type="ECO:0000313" key="3">
    <source>
        <dbReference type="Proteomes" id="UP000233469"/>
    </source>
</evidence>
<protein>
    <submittedName>
        <fullName evidence="2">Uncharacterized protein</fullName>
    </submittedName>
</protein>
<evidence type="ECO:0000256" key="1">
    <source>
        <dbReference type="SAM" id="MobiDB-lite"/>
    </source>
</evidence>
<proteinExistence type="predicted"/>
<evidence type="ECO:0000313" key="2">
    <source>
        <dbReference type="EMBL" id="PKK60364.1"/>
    </source>
</evidence>
<dbReference type="EMBL" id="LLXL01002614">
    <property type="protein sequence ID" value="PKK60364.1"/>
    <property type="molecule type" value="Genomic_DNA"/>
</dbReference>
<reference evidence="2 3" key="1">
    <citation type="submission" date="2016-04" db="EMBL/GenBank/DDBJ databases">
        <title>Genome analyses suggest a sexual origin of heterokaryosis in a supposedly ancient asexual fungus.</title>
        <authorList>
            <person name="Ropars J."/>
            <person name="Sedzielewska K."/>
            <person name="Noel J."/>
            <person name="Charron P."/>
            <person name="Farinelli L."/>
            <person name="Marton T."/>
            <person name="Kruger M."/>
            <person name="Pelin A."/>
            <person name="Brachmann A."/>
            <person name="Corradi N."/>
        </authorList>
    </citation>
    <scope>NUCLEOTIDE SEQUENCE [LARGE SCALE GENOMIC DNA]</scope>
    <source>
        <strain evidence="2 3">C2</strain>
    </source>
</reference>
<feature type="compositionally biased region" description="Polar residues" evidence="1">
    <location>
        <begin position="74"/>
        <end position="87"/>
    </location>
</feature>
<accession>A0A2N1MFH0</accession>
<reference evidence="2 3" key="2">
    <citation type="submission" date="2017-10" db="EMBL/GenBank/DDBJ databases">
        <title>Extensive intraspecific genome diversity in a model arbuscular mycorrhizal fungus.</title>
        <authorList>
            <person name="Chen E.C.H."/>
            <person name="Morin E."/>
            <person name="Baudet D."/>
            <person name="Noel J."/>
            <person name="Ndikumana S."/>
            <person name="Charron P."/>
            <person name="St-Onge C."/>
            <person name="Giorgi J."/>
            <person name="Grigoriev I.V."/>
            <person name="Roux C."/>
            <person name="Martin F.M."/>
            <person name="Corradi N."/>
        </authorList>
    </citation>
    <scope>NUCLEOTIDE SEQUENCE [LARGE SCALE GENOMIC DNA]</scope>
    <source>
        <strain evidence="2 3">C2</strain>
    </source>
</reference>
<name>A0A2N1MFH0_9GLOM</name>
<feature type="region of interest" description="Disordered" evidence="1">
    <location>
        <begin position="48"/>
        <end position="87"/>
    </location>
</feature>
<organism evidence="2 3">
    <name type="scientific">Rhizophagus irregularis</name>
    <dbReference type="NCBI Taxonomy" id="588596"/>
    <lineage>
        <taxon>Eukaryota</taxon>
        <taxon>Fungi</taxon>
        <taxon>Fungi incertae sedis</taxon>
        <taxon>Mucoromycota</taxon>
        <taxon>Glomeromycotina</taxon>
        <taxon>Glomeromycetes</taxon>
        <taxon>Glomerales</taxon>
        <taxon>Glomeraceae</taxon>
        <taxon>Rhizophagus</taxon>
    </lineage>
</organism>
<gene>
    <name evidence="2" type="ORF">RhiirC2_761885</name>
</gene>
<feature type="compositionally biased region" description="Basic and acidic residues" evidence="1">
    <location>
        <begin position="48"/>
        <end position="72"/>
    </location>
</feature>
<comment type="caution">
    <text evidence="2">The sequence shown here is derived from an EMBL/GenBank/DDBJ whole genome shotgun (WGS) entry which is preliminary data.</text>
</comment>
<dbReference type="VEuPathDB" id="FungiDB:RhiirFUN_000641"/>
<sequence>MVIVKNLLVENKRRSSYKQNAKKIFLKRRRVHSDEEIEADKHVVRKHADERKYAENGESLLKKEQFNNKDDNITLPSTQKLLGSSKR</sequence>
<dbReference type="VEuPathDB" id="FungiDB:FUN_020509"/>
<dbReference type="AlphaFoldDB" id="A0A2N1MFH0"/>
<dbReference type="VEuPathDB" id="FungiDB:RhiirA1_470990"/>